<proteinExistence type="predicted"/>
<comment type="caution">
    <text evidence="1">The sequence shown here is derived from an EMBL/GenBank/DDBJ whole genome shotgun (WGS) entry which is preliminary data.</text>
</comment>
<dbReference type="EMBL" id="CM056813">
    <property type="protein sequence ID" value="KAJ8641773.1"/>
    <property type="molecule type" value="Genomic_DNA"/>
</dbReference>
<organism evidence="1 2">
    <name type="scientific">Persea americana</name>
    <name type="common">Avocado</name>
    <dbReference type="NCBI Taxonomy" id="3435"/>
    <lineage>
        <taxon>Eukaryota</taxon>
        <taxon>Viridiplantae</taxon>
        <taxon>Streptophyta</taxon>
        <taxon>Embryophyta</taxon>
        <taxon>Tracheophyta</taxon>
        <taxon>Spermatophyta</taxon>
        <taxon>Magnoliopsida</taxon>
        <taxon>Magnoliidae</taxon>
        <taxon>Laurales</taxon>
        <taxon>Lauraceae</taxon>
        <taxon>Persea</taxon>
    </lineage>
</organism>
<sequence>MAAATTAAAAEEATIVLNEGLKRFETEDKEAFLEYELRNRGKVKVLDIIHTYVPSSKRGRGLAHHLCISAFNHAKAHSLLIIPSCTYVSDTFLPRNASWNSLIYNKDVKSSINSSVTCQSLGPTPLRKSKYVLWWGSLLIKMDNWIKTPYAPCPTITQI</sequence>
<evidence type="ECO:0000313" key="1">
    <source>
        <dbReference type="EMBL" id="KAJ8641773.1"/>
    </source>
</evidence>
<name>A0ACC2M8L4_PERAE</name>
<keyword evidence="2" id="KW-1185">Reference proteome</keyword>
<protein>
    <submittedName>
        <fullName evidence="1">Uncharacterized protein</fullName>
    </submittedName>
</protein>
<accession>A0ACC2M8L4</accession>
<dbReference type="Proteomes" id="UP001234297">
    <property type="component" value="Chromosome 5"/>
</dbReference>
<gene>
    <name evidence="1" type="ORF">MRB53_018467</name>
</gene>
<evidence type="ECO:0000313" key="2">
    <source>
        <dbReference type="Proteomes" id="UP001234297"/>
    </source>
</evidence>
<reference evidence="1 2" key="1">
    <citation type="journal article" date="2022" name="Hortic Res">
        <title>A haplotype resolved chromosomal level avocado genome allows analysis of novel avocado genes.</title>
        <authorList>
            <person name="Nath O."/>
            <person name="Fletcher S.J."/>
            <person name="Hayward A."/>
            <person name="Shaw L.M."/>
            <person name="Masouleh A.K."/>
            <person name="Furtado A."/>
            <person name="Henry R.J."/>
            <person name="Mitter N."/>
        </authorList>
    </citation>
    <scope>NUCLEOTIDE SEQUENCE [LARGE SCALE GENOMIC DNA]</scope>
    <source>
        <strain evidence="2">cv. Hass</strain>
    </source>
</reference>